<organism evidence="3 4">
    <name type="scientific">Geomonas silvestris</name>
    <dbReference type="NCBI Taxonomy" id="2740184"/>
    <lineage>
        <taxon>Bacteria</taxon>
        <taxon>Pseudomonadati</taxon>
        <taxon>Thermodesulfobacteriota</taxon>
        <taxon>Desulfuromonadia</taxon>
        <taxon>Geobacterales</taxon>
        <taxon>Geobacteraceae</taxon>
        <taxon>Geomonas</taxon>
    </lineage>
</organism>
<protein>
    <recommendedName>
        <fullName evidence="2">Flagellar Assembly Protein A N-terminal region domain-containing protein</fullName>
    </recommendedName>
</protein>
<reference evidence="4" key="1">
    <citation type="submission" date="2020-06" db="EMBL/GenBank/DDBJ databases">
        <title>Draft genomic sequence of Geomonas sp. Red330.</title>
        <authorList>
            <person name="Itoh H."/>
            <person name="Zhenxing X."/>
            <person name="Ushijima N."/>
            <person name="Masuda Y."/>
            <person name="Shiratori Y."/>
            <person name="Senoo K."/>
        </authorList>
    </citation>
    <scope>NUCLEOTIDE SEQUENCE [LARGE SCALE GENOMIC DNA]</scope>
    <source>
        <strain evidence="4">Red330</strain>
    </source>
</reference>
<sequence length="546" mass="57357">MVNSELEGSGLQIQLSPEGDKLLGAFTPTVQKVQLDAAALRQAVALAGYGEFFLLEDSITEFVRRSEVSPIAFTLQLGERRDATLSVSVSDDHMSATVSISAAQGGRQIAREDILKALADQGVVVGLLDAEIDAAVAAGKAKRHQVAAGIQPIPGEDTQFVSLVREGREVTELSEKETADYRDRGDLSSVSLGAPLMRRTPATKGIPGMNLLGVELSTTDGVDSPWADNLSNVACDINDPDLLIAGCAGFPVLVPGGISVDPVLRLKRVDLSTGHIRVQGSVEVEGDVTEGMLVTATESITVGGLVEAARLEAGGDIEVKGGVIGHSKLSLAKNEGLAGAAQVKAGGRVSVQFAENAVINAGTEIAVQQLVMQSELTSAGCISVGEPGGRKGHIIGGLCRAAALVHAVVIGSHAGVPTVVEVGVDPALNQKLSFVKDTLEEKNGRLDELAKTLAYVRENPGSMEPGLFQLKEKVFAKLQGEVTELTGEKKRLQKRMEINAQARVEVERDVFLGVQVRIGSAALQIEDDLLAPTFTLGEEGVEYICK</sequence>
<dbReference type="RefSeq" id="WP_183356442.1">
    <property type="nucleotide sequence ID" value="NZ_BLXX01000017.1"/>
</dbReference>
<feature type="domain" description="Flagellar Assembly Protein A N-terminal region" evidence="2">
    <location>
        <begin position="86"/>
        <end position="254"/>
    </location>
</feature>
<dbReference type="EMBL" id="BLXX01000017">
    <property type="protein sequence ID" value="GFO61652.1"/>
    <property type="molecule type" value="Genomic_DNA"/>
</dbReference>
<evidence type="ECO:0000259" key="2">
    <source>
        <dbReference type="Pfam" id="PF20250"/>
    </source>
</evidence>
<name>A0A6V8MP16_9BACT</name>
<dbReference type="InterPro" id="IPR005646">
    <property type="entry name" value="FapA"/>
</dbReference>
<dbReference type="InterPro" id="IPR046866">
    <property type="entry name" value="FapA_N"/>
</dbReference>
<evidence type="ECO:0000313" key="3">
    <source>
        <dbReference type="EMBL" id="GFO61652.1"/>
    </source>
</evidence>
<evidence type="ECO:0000256" key="1">
    <source>
        <dbReference type="SAM" id="Coils"/>
    </source>
</evidence>
<dbReference type="PANTHER" id="PTHR38032:SF1">
    <property type="entry name" value="RNA-BINDING PROTEIN KHPB N-TERMINAL DOMAIN-CONTAINING PROTEIN"/>
    <property type="match status" value="1"/>
</dbReference>
<feature type="coiled-coil region" evidence="1">
    <location>
        <begin position="439"/>
        <end position="495"/>
    </location>
</feature>
<dbReference type="Pfam" id="PF20250">
    <property type="entry name" value="FapA_N"/>
    <property type="match status" value="1"/>
</dbReference>
<comment type="caution">
    <text evidence="3">The sequence shown here is derived from an EMBL/GenBank/DDBJ whole genome shotgun (WGS) entry which is preliminary data.</text>
</comment>
<dbReference type="PANTHER" id="PTHR38032">
    <property type="entry name" value="POLYMERASE-RELATED"/>
    <property type="match status" value="1"/>
</dbReference>
<dbReference type="InterPro" id="IPR046865">
    <property type="entry name" value="FapA_b_solenoid"/>
</dbReference>
<dbReference type="Pfam" id="PF03961">
    <property type="entry name" value="FapA"/>
    <property type="match status" value="1"/>
</dbReference>
<gene>
    <name evidence="3" type="ORF">GMST_39770</name>
</gene>
<evidence type="ECO:0000313" key="4">
    <source>
        <dbReference type="Proteomes" id="UP000556026"/>
    </source>
</evidence>
<proteinExistence type="predicted"/>
<dbReference type="Proteomes" id="UP000556026">
    <property type="component" value="Unassembled WGS sequence"/>
</dbReference>
<keyword evidence="4" id="KW-1185">Reference proteome</keyword>
<dbReference type="AlphaFoldDB" id="A0A6V8MP16"/>
<accession>A0A6V8MP16</accession>
<keyword evidence="1" id="KW-0175">Coiled coil</keyword>